<dbReference type="RefSeq" id="WP_320426692.1">
    <property type="nucleotide sequence ID" value="NZ_JAXCLA010000011.1"/>
</dbReference>
<reference evidence="2 3" key="1">
    <citation type="submission" date="2023-11" db="EMBL/GenBank/DDBJ databases">
        <title>Paucibacter sp. nov., isolated from fresh soil in Korea.</title>
        <authorList>
            <person name="Le N.T.T."/>
        </authorList>
    </citation>
    <scope>NUCLEOTIDE SEQUENCE [LARGE SCALE GENOMIC DNA]</scope>
    <source>
        <strain evidence="2 3">R3-3</strain>
    </source>
</reference>
<protein>
    <submittedName>
        <fullName evidence="2">TniQ family protein</fullName>
    </submittedName>
</protein>
<dbReference type="Proteomes" id="UP001285263">
    <property type="component" value="Unassembled WGS sequence"/>
</dbReference>
<sequence>MYIPKMLPEELLFGYRGRIRFLNDLADGAAVTHALNNLHAGRMSCTQRSELAFTELIAEHNKCSIHDVVIHHTMWPYAAAIDRPAGEAAVEAFAQTQAGRTSLMRGVRRHAWLCKSCIEEDLAFWHVSYWRRSHQLPGALWCDKHQVPLWRCSLAALEEGPPDHHLDRAQSFDTGASARARQNRHVQRCMDVFAGMLEAGPVVDRALSSAALIGRAVALSLCRGIDDAPVAMTFLVRDRLPEEWLQEAFPKSIKWEKPVIGSFEAICNNSMPLSVLAVAVVASLLSDSFSDAMHLLDSRARIVLPAAA</sequence>
<dbReference type="EMBL" id="JAXCLA010000011">
    <property type="protein sequence ID" value="MDY0748727.1"/>
    <property type="molecule type" value="Genomic_DNA"/>
</dbReference>
<gene>
    <name evidence="2" type="ORF">SNE35_29785</name>
</gene>
<name>A0ABU5DQX8_9BURK</name>
<keyword evidence="3" id="KW-1185">Reference proteome</keyword>
<evidence type="ECO:0000259" key="1">
    <source>
        <dbReference type="Pfam" id="PF06527"/>
    </source>
</evidence>
<evidence type="ECO:0000313" key="2">
    <source>
        <dbReference type="EMBL" id="MDY0748727.1"/>
    </source>
</evidence>
<dbReference type="InterPro" id="IPR009492">
    <property type="entry name" value="TniQ"/>
</dbReference>
<evidence type="ECO:0000313" key="3">
    <source>
        <dbReference type="Proteomes" id="UP001285263"/>
    </source>
</evidence>
<organism evidence="2 3">
    <name type="scientific">Roseateles agri</name>
    <dbReference type="NCBI Taxonomy" id="3098619"/>
    <lineage>
        <taxon>Bacteria</taxon>
        <taxon>Pseudomonadati</taxon>
        <taxon>Pseudomonadota</taxon>
        <taxon>Betaproteobacteria</taxon>
        <taxon>Burkholderiales</taxon>
        <taxon>Sphaerotilaceae</taxon>
        <taxon>Roseateles</taxon>
    </lineage>
</organism>
<dbReference type="Pfam" id="PF06527">
    <property type="entry name" value="TniQ"/>
    <property type="match status" value="1"/>
</dbReference>
<accession>A0ABU5DQX8</accession>
<feature type="domain" description="TniQ" evidence="1">
    <location>
        <begin position="3"/>
        <end position="149"/>
    </location>
</feature>
<comment type="caution">
    <text evidence="2">The sequence shown here is derived from an EMBL/GenBank/DDBJ whole genome shotgun (WGS) entry which is preliminary data.</text>
</comment>
<proteinExistence type="predicted"/>